<accession>A0A0N4Z138</accession>
<name>A0A0N4Z138_PARTI</name>
<dbReference type="Proteomes" id="UP000038045">
    <property type="component" value="Unplaced"/>
</dbReference>
<keyword evidence="2" id="KW-1133">Transmembrane helix</keyword>
<reference evidence="4" key="1">
    <citation type="submission" date="2017-02" db="UniProtKB">
        <authorList>
            <consortium name="WormBaseParasite"/>
        </authorList>
    </citation>
    <scope>IDENTIFICATION</scope>
</reference>
<evidence type="ECO:0000313" key="3">
    <source>
        <dbReference type="Proteomes" id="UP000038045"/>
    </source>
</evidence>
<organism evidence="3 4">
    <name type="scientific">Parastrongyloides trichosuri</name>
    <name type="common">Possum-specific nematode worm</name>
    <dbReference type="NCBI Taxonomy" id="131310"/>
    <lineage>
        <taxon>Eukaryota</taxon>
        <taxon>Metazoa</taxon>
        <taxon>Ecdysozoa</taxon>
        <taxon>Nematoda</taxon>
        <taxon>Chromadorea</taxon>
        <taxon>Rhabditida</taxon>
        <taxon>Tylenchina</taxon>
        <taxon>Panagrolaimomorpha</taxon>
        <taxon>Strongyloidoidea</taxon>
        <taxon>Strongyloididae</taxon>
        <taxon>Parastrongyloides</taxon>
    </lineage>
</organism>
<sequence length="638" mass="72565">MVGFKFTFQESPSNNLTYIIANPVKNIFQDFKKFPILCSIHKCDIGWLFIDNVANFESLYGETSKKHKIQHAVVIVLNTESKKIEFFAVNYDINDIKIALCPYTNWISKHNIIKFYPEENIKDNGFFLEKKNNIHIVVPIYPKVNNEAFFSCGRLIQPSLPDTEVGFRINKVFSSIADKKDIEIFDKHEELVCSNGEDHNAFFHFGLVKSDDSYKKYNEMVKIDGATRYNNTYFSNQIIFIYDKFQLNIKSQYDWNYQHSGNGKIDGYIGGARCVRKLSDKVHLTIIPIFKGLEKMYQNNGDNKITLDSSMISRDYTVKCLGYAGYDDDQQKAFQHFYSKAAKFVVFKNGIPIPENETILIESTSLRNFGKYSCKSASITGAYINSSINLKDTYILPGNGVTIKLGKTIVNRNQNIIPKCIIEYPDIGKLRLIKVDINFNGIREESYDLVNFTKTNEYFERSENEAIIKNLRNGTYVNLTCSYITSANTIFDTNEVFGSSKDYETNLTNIINKFTTSEMNPKSGDNDSIKNLTLILFCLLIFIVLILCLLIVSTLYIMKKRKMAKKKKPSIDISTSASTSANSSTSGISKSSASSISKTGITKKDVSLKGPKKEIIEKKKAPQERRVGNKVVFTAFAK</sequence>
<dbReference type="WBParaSite" id="PTRK_0000041500.1">
    <property type="protein sequence ID" value="PTRK_0000041500.1"/>
    <property type="gene ID" value="PTRK_0000041500"/>
</dbReference>
<dbReference type="AlphaFoldDB" id="A0A0N4Z138"/>
<feature type="region of interest" description="Disordered" evidence="1">
    <location>
        <begin position="574"/>
        <end position="600"/>
    </location>
</feature>
<keyword evidence="2" id="KW-0812">Transmembrane</keyword>
<evidence type="ECO:0000313" key="4">
    <source>
        <dbReference type="WBParaSite" id="PTRK_0000041500.1"/>
    </source>
</evidence>
<protein>
    <submittedName>
        <fullName evidence="4">Ig-like domain-containing protein</fullName>
    </submittedName>
</protein>
<evidence type="ECO:0000256" key="2">
    <source>
        <dbReference type="SAM" id="Phobius"/>
    </source>
</evidence>
<keyword evidence="2" id="KW-0472">Membrane</keyword>
<evidence type="ECO:0000256" key="1">
    <source>
        <dbReference type="SAM" id="MobiDB-lite"/>
    </source>
</evidence>
<proteinExistence type="predicted"/>
<keyword evidence="3" id="KW-1185">Reference proteome</keyword>
<feature type="transmembrane region" description="Helical" evidence="2">
    <location>
        <begin position="532"/>
        <end position="558"/>
    </location>
</feature>